<dbReference type="Proteomes" id="UP001515641">
    <property type="component" value="Unassembled WGS sequence"/>
</dbReference>
<gene>
    <name evidence="1" type="ORF">HA052_04400</name>
</gene>
<organism evidence="1 2">
    <name type="scientific">Chromobacterium fluminis</name>
    <dbReference type="NCBI Taxonomy" id="3044269"/>
    <lineage>
        <taxon>Bacteria</taxon>
        <taxon>Pseudomonadati</taxon>
        <taxon>Pseudomonadota</taxon>
        <taxon>Betaproteobacteria</taxon>
        <taxon>Neisseriales</taxon>
        <taxon>Chromobacteriaceae</taxon>
        <taxon>Chromobacterium</taxon>
    </lineage>
</organism>
<protein>
    <submittedName>
        <fullName evidence="1">Uncharacterized protein</fullName>
    </submittedName>
</protein>
<dbReference type="EMBL" id="JAAOMA010000004">
    <property type="protein sequence ID" value="NHR04431.1"/>
    <property type="molecule type" value="Genomic_DNA"/>
</dbReference>
<evidence type="ECO:0000313" key="1">
    <source>
        <dbReference type="EMBL" id="NHR04431.1"/>
    </source>
</evidence>
<evidence type="ECO:0000313" key="2">
    <source>
        <dbReference type="Proteomes" id="UP001515641"/>
    </source>
</evidence>
<keyword evidence="2" id="KW-1185">Reference proteome</keyword>
<accession>A0ABX0L4F0</accession>
<name>A0ABX0L4F0_9NEIS</name>
<comment type="caution">
    <text evidence="1">The sequence shown here is derived from an EMBL/GenBank/DDBJ whole genome shotgun (WGS) entry which is preliminary data.</text>
</comment>
<dbReference type="RefSeq" id="WP_166450948.1">
    <property type="nucleotide sequence ID" value="NZ_JAAOMA010000004.1"/>
</dbReference>
<sequence length="208" mass="23916">MQPSVIQRPHPTYVDMSQLVLQKDGLDIPILNVSAFSRLQAKDMRDDLDRTKFTYTARYCNGGLTRDLHELIRRIQNKEVKLHPLTKIEDDGRFFTFWGGIAGVTQDFCFLIFDEGLAYQVMLVSGLEPEKVLKAFMARRKFTILPEIKANRLRHVSALANDEQVVLPPFFEKQEDGTFLSLIVRTRVIITDGLLELRRQVLPQGEPV</sequence>
<proteinExistence type="predicted"/>
<reference evidence="1 2" key="1">
    <citation type="submission" date="2020-03" db="EMBL/GenBank/DDBJ databases">
        <title>Draft genome sequence of environmentally isolated cultures.</title>
        <authorList>
            <person name="Wilson H.S."/>
            <person name="De Leon M.E."/>
        </authorList>
    </citation>
    <scope>NUCLEOTIDE SEQUENCE [LARGE SCALE GENOMIC DNA]</scope>
    <source>
        <strain evidence="1 2">HSC-31F16</strain>
    </source>
</reference>